<proteinExistence type="predicted"/>
<organism evidence="1 2">
    <name type="scientific">Pedobacter caeni</name>
    <dbReference type="NCBI Taxonomy" id="288992"/>
    <lineage>
        <taxon>Bacteria</taxon>
        <taxon>Pseudomonadati</taxon>
        <taxon>Bacteroidota</taxon>
        <taxon>Sphingobacteriia</taxon>
        <taxon>Sphingobacteriales</taxon>
        <taxon>Sphingobacteriaceae</taxon>
        <taxon>Pedobacter</taxon>
    </lineage>
</organism>
<protein>
    <submittedName>
        <fullName evidence="1">Broad specificity phosphatase PhoE</fullName>
    </submittedName>
</protein>
<name>A0A1M5G0C2_9SPHI</name>
<dbReference type="Pfam" id="PF00300">
    <property type="entry name" value="His_Phos_1"/>
    <property type="match status" value="1"/>
</dbReference>
<dbReference type="SUPFAM" id="SSF53254">
    <property type="entry name" value="Phosphoglycerate mutase-like"/>
    <property type="match status" value="1"/>
</dbReference>
<evidence type="ECO:0000313" key="2">
    <source>
        <dbReference type="Proteomes" id="UP000184287"/>
    </source>
</evidence>
<dbReference type="InterPro" id="IPR029033">
    <property type="entry name" value="His_PPase_superfam"/>
</dbReference>
<reference evidence="2" key="1">
    <citation type="submission" date="2016-11" db="EMBL/GenBank/DDBJ databases">
        <authorList>
            <person name="Varghese N."/>
            <person name="Submissions S."/>
        </authorList>
    </citation>
    <scope>NUCLEOTIDE SEQUENCE [LARGE SCALE GENOMIC DNA]</scope>
    <source>
        <strain evidence="2">DSM 16990</strain>
    </source>
</reference>
<dbReference type="OrthoDB" id="1680942at2"/>
<dbReference type="Gene3D" id="3.40.50.1240">
    <property type="entry name" value="Phosphoglycerate mutase-like"/>
    <property type="match status" value="1"/>
</dbReference>
<gene>
    <name evidence="1" type="ORF">SAMN04488522_1042</name>
</gene>
<dbReference type="STRING" id="288992.SAMN04488522_1042"/>
<keyword evidence="2" id="KW-1185">Reference proteome</keyword>
<sequence>MKITFIRHSKVDFNWKTFYDSESFDLACRDYDNAPVLVSGSKALSQRRTYISGLKRAEETAHGFLTGEKALIKTTLLDEIPLHSFTSTKVKLPTLFWMIAGRLQWYFNSSRQAESRKRSKVRINQFLDLLEETQMDCTIIGHGFYFTQMTGEMKKRGIIGATKKRLRNEECRIFISNSLPDAGTGQSPQSQG</sequence>
<accession>A0A1M5G0C2</accession>
<dbReference type="EMBL" id="FQUQ01000004">
    <property type="protein sequence ID" value="SHF97225.1"/>
    <property type="molecule type" value="Genomic_DNA"/>
</dbReference>
<dbReference type="InterPro" id="IPR013078">
    <property type="entry name" value="His_Pase_superF_clade-1"/>
</dbReference>
<dbReference type="AlphaFoldDB" id="A0A1M5G0C2"/>
<dbReference type="RefSeq" id="WP_073232754.1">
    <property type="nucleotide sequence ID" value="NZ_FQUQ01000004.1"/>
</dbReference>
<dbReference type="Proteomes" id="UP000184287">
    <property type="component" value="Unassembled WGS sequence"/>
</dbReference>
<evidence type="ECO:0000313" key="1">
    <source>
        <dbReference type="EMBL" id="SHF97225.1"/>
    </source>
</evidence>